<dbReference type="OrthoDB" id="3390397at2"/>
<evidence type="ECO:0000256" key="1">
    <source>
        <dbReference type="SAM" id="MobiDB-lite"/>
    </source>
</evidence>
<comment type="caution">
    <text evidence="2">The sequence shown here is derived from an EMBL/GenBank/DDBJ whole genome shotgun (WGS) entry which is preliminary data.</text>
</comment>
<dbReference type="RefSeq" id="WP_109819175.1">
    <property type="nucleotide sequence ID" value="NZ_QGKR01000238.1"/>
</dbReference>
<keyword evidence="3" id="KW-1185">Reference proteome</keyword>
<organism evidence="2 3">
    <name type="scientific">Micromonospora acroterricola</name>
    <dbReference type="NCBI Taxonomy" id="2202421"/>
    <lineage>
        <taxon>Bacteria</taxon>
        <taxon>Bacillati</taxon>
        <taxon>Actinomycetota</taxon>
        <taxon>Actinomycetes</taxon>
        <taxon>Micromonosporales</taxon>
        <taxon>Micromonosporaceae</taxon>
        <taxon>Micromonospora</taxon>
    </lineage>
</organism>
<feature type="compositionally biased region" description="Low complexity" evidence="1">
    <location>
        <begin position="1"/>
        <end position="15"/>
    </location>
</feature>
<protein>
    <submittedName>
        <fullName evidence="2">Uncharacterized protein</fullName>
    </submittedName>
</protein>
<gene>
    <name evidence="2" type="ORF">DKT68_21305</name>
</gene>
<evidence type="ECO:0000313" key="3">
    <source>
        <dbReference type="Proteomes" id="UP000245410"/>
    </source>
</evidence>
<dbReference type="Proteomes" id="UP000245410">
    <property type="component" value="Unassembled WGS sequence"/>
</dbReference>
<accession>A0A317CZ10</accession>
<evidence type="ECO:0000313" key="2">
    <source>
        <dbReference type="EMBL" id="PWR06786.1"/>
    </source>
</evidence>
<dbReference type="AlphaFoldDB" id="A0A317CZ10"/>
<proteinExistence type="predicted"/>
<feature type="region of interest" description="Disordered" evidence="1">
    <location>
        <begin position="1"/>
        <end position="29"/>
    </location>
</feature>
<dbReference type="EMBL" id="QGKR01000238">
    <property type="protein sequence ID" value="PWR06786.1"/>
    <property type="molecule type" value="Genomic_DNA"/>
</dbReference>
<name>A0A317CZ10_9ACTN</name>
<sequence>MVTTSDLTDDATSSNADEEFDMAGAGPTDLDMQVDRLEMARRIAREMIESDHQALELAVRQRPQCWSRRPVGHGARPDAKAH</sequence>
<reference evidence="2 3" key="1">
    <citation type="submission" date="2018-05" db="EMBL/GenBank/DDBJ databases">
        <title>Micromonospora atacamensis sp. nov., a novel actinobacteria isolated from high altitude Atacama Desert soil.</title>
        <authorList>
            <person name="Carro L."/>
            <person name="Golinska P."/>
            <person name="Klenk H.-P."/>
            <person name="Goodfellow M."/>
        </authorList>
    </citation>
    <scope>NUCLEOTIDE SEQUENCE [LARGE SCALE GENOMIC DNA]</scope>
    <source>
        <strain evidence="2 3">5R2A7</strain>
    </source>
</reference>